<gene>
    <name evidence="2" type="ORF">BACPEC_02222</name>
</gene>
<feature type="region of interest" description="Disordered" evidence="1">
    <location>
        <begin position="1"/>
        <end position="23"/>
    </location>
</feature>
<dbReference type="STRING" id="483218.BACPEC_02222"/>
<reference evidence="2 3" key="1">
    <citation type="submission" date="2008-11" db="EMBL/GenBank/DDBJ databases">
        <title>Draft genome sequence of Bacteroides pectinophilus (ATCC 43243).</title>
        <authorList>
            <person name="Sudarsanam P."/>
            <person name="Ley R."/>
            <person name="Guruge J."/>
            <person name="Turnbaugh P.J."/>
            <person name="Mahowald M."/>
            <person name="Liep D."/>
            <person name="Gordon J."/>
        </authorList>
    </citation>
    <scope>NUCLEOTIDE SEQUENCE [LARGE SCALE GENOMIC DNA]</scope>
    <source>
        <strain evidence="2 3">ATCC 43243</strain>
    </source>
</reference>
<keyword evidence="3" id="KW-1185">Reference proteome</keyword>
<sequence>MRKGQEKEKFKAMDNLTGADNIRKEMEMEENMASGKLAKKKTMSVPEMRKLLGIKKTESYWLVHRNFFQDGDHQWPDAC</sequence>
<comment type="caution">
    <text evidence="2">The sequence shown here is derived from an EMBL/GenBank/DDBJ whole genome shotgun (WGS) entry which is preliminary data.</text>
</comment>
<feature type="compositionally biased region" description="Basic and acidic residues" evidence="1">
    <location>
        <begin position="1"/>
        <end position="12"/>
    </location>
</feature>
<evidence type="ECO:0000313" key="3">
    <source>
        <dbReference type="Proteomes" id="UP000003136"/>
    </source>
</evidence>
<dbReference type="AlphaFoldDB" id="B7AU34"/>
<dbReference type="Proteomes" id="UP000003136">
    <property type="component" value="Unassembled WGS sequence"/>
</dbReference>
<proteinExistence type="predicted"/>
<protein>
    <submittedName>
        <fullName evidence="2">Uncharacterized protein</fullName>
    </submittedName>
</protein>
<dbReference type="EMBL" id="ABVQ01000037">
    <property type="protein sequence ID" value="EEC55725.1"/>
    <property type="molecule type" value="Genomic_DNA"/>
</dbReference>
<dbReference type="HOGENOM" id="CLU_2598766_0_0_9"/>
<evidence type="ECO:0000313" key="2">
    <source>
        <dbReference type="EMBL" id="EEC55725.1"/>
    </source>
</evidence>
<organism evidence="2 3">
    <name type="scientific">[Bacteroides] pectinophilus ATCC 43243</name>
    <dbReference type="NCBI Taxonomy" id="483218"/>
    <lineage>
        <taxon>Bacteria</taxon>
        <taxon>Bacillati</taxon>
        <taxon>Bacillota</taxon>
        <taxon>Clostridia</taxon>
        <taxon>Eubacteriales</taxon>
    </lineage>
</organism>
<accession>B7AU34</accession>
<reference evidence="2 3" key="2">
    <citation type="submission" date="2008-11" db="EMBL/GenBank/DDBJ databases">
        <authorList>
            <person name="Fulton L."/>
            <person name="Clifton S."/>
            <person name="Fulton B."/>
            <person name="Xu J."/>
            <person name="Minx P."/>
            <person name="Pepin K.H."/>
            <person name="Johnson M."/>
            <person name="Bhonagiri V."/>
            <person name="Nash W.E."/>
            <person name="Mardis E.R."/>
            <person name="Wilson R.K."/>
        </authorList>
    </citation>
    <scope>NUCLEOTIDE SEQUENCE [LARGE SCALE GENOMIC DNA]</scope>
    <source>
        <strain evidence="2 3">ATCC 43243</strain>
    </source>
</reference>
<evidence type="ECO:0000256" key="1">
    <source>
        <dbReference type="SAM" id="MobiDB-lite"/>
    </source>
</evidence>
<name>B7AU34_9FIRM</name>